<dbReference type="PANTHER" id="PTHR43503">
    <property type="entry name" value="MCG48959-RELATED"/>
    <property type="match status" value="1"/>
</dbReference>
<dbReference type="Gene3D" id="2.120.10.80">
    <property type="entry name" value="Kelch-type beta propeller"/>
    <property type="match status" value="1"/>
</dbReference>
<evidence type="ECO:0000313" key="5">
    <source>
        <dbReference type="EMBL" id="QGN15155.1"/>
    </source>
</evidence>
<feature type="domain" description="Attractin/MKLN-like beta-propeller" evidence="4">
    <location>
        <begin position="175"/>
        <end position="287"/>
    </location>
</feature>
<feature type="compositionally biased region" description="Low complexity" evidence="3">
    <location>
        <begin position="793"/>
        <end position="814"/>
    </location>
</feature>
<keyword evidence="2" id="KW-0677">Repeat</keyword>
<sequence>MPFLLPSNCSCYNLHLPHLDAAKAATLDECSIKRLSLDVRTGAATVLARSGIFVHGGLTIPLNLNQITSTNLQQELIMHFARELNDSSTFQNLSQWISREVFFLDLISRRWERVTTFYADNDEDNDEDDEDDEDDDAGDDQYEGAAETETELQVEAEVETEVNDDEYSFSSLKLSPRLTERLFHAICYCNESLYVFGGLTVSPNSDYEFVATNELWKLDLHTKVWSLVSAEPAVTRRFNCQMHVLYESDAEKDTKLIVVGGLNNMDQPVEDVDVFNLKTHRWESVEVWNNEDDLHDITLNVEGKRTPLVAEKNFSFLVEENEAQLPSLAVYSPSIEESKPQTPTSPSHPNEQPTCNFQSEENPLFALPLMPETEGVRMHVYDVNDMRRKRLHIAYNLQWPTGDKFGYNIIIAGFHPNLQPHNFHCFLYNITSGKWTRLNINCDDLHTSNHRFWKLFLWESHHKALLLGSRSGNGALPSVQKFDKLLSFGLHITNLFHSAQTELKGTRSLSGRKLQNSSTQTETDQFENYSRYVAPPSEITSIRSVFPSYSMVLGKDSLEVYNKLLADFEFITEDNESVAVPGFLLRKRWGRYFDTLLANAYVQITNDSKISEAYKHMSKNPSEKPIPFSGSPHTSASVSSIQKDDKKPNSQGSLDTFFNRHRPSAQSVLSNPPSLHRKSACLFFNTSPIASKSSDNNISSNQSSKYGPDDLTSTAISENLAVGTATSIPDPITSLEEVSEQSSLRRQSTATSGVTSSSGGMVFRVPFRASGESSKKSTPPPVSLDPNEVSDPSKISGSSSNRKNSESSYSAAYSDDYRRSNQSQSRKLSQSTVNDNLLHSSYGFNSPLSSRKASIASTSSSFSHVSSTSDRMGESIYRSASADEVLSLNIALPSPQPAPCEPLPALPSHPPHDFNVAKKSLDHLGIESRYRTSTSPLSSRRSSLHHDISQHISPDSIYHNRIDEVFNGDPLQKTDSKNDGITTPQNERYSFASNADSFNSQHPNNAEVDFEPLFMPRSLYMPWPTETVKAFAEFFYTGQVDGKWPLTPVAVGLLNMAKLYEVPLLFDLMLEVFYSIIGKKEESLFIICKSVKESFLSRVSAAFDEDNEGMEEYLDNLKNYQDFLTVENSLNSIDDGYFDIDHLRKASTAFSVSTVSSNNTQDPNDKLSGVDSPGYVPTVMSGSPRDSINSISSLQYPSTIFGGTSSKKSSISHVQQRINNNPKHKSSLSKEVSTAGSQEEISRPSSSLQIKRESLEMHRIDDELDQVKNLLEEEASGKRKNPDQDDSGYSSDSDDLGVGLGLPSKSKIEKSFRERALELEESVDPLSRTSTEFSFSHSRGNNNLLSGKIRNDPAYNNQRIATLDSLASPNSLPPVDYVMELIYESAVLVSDVKLMMRCMDCLHISKELKKIKRKLIQDITELEETAPKSRKAASNFEIRTDSHENSPAPRYHSHPPSSAPSSSKSFEKITRTISNLTIGSSRSKTNASSK</sequence>
<feature type="compositionally biased region" description="Polar residues" evidence="3">
    <location>
        <begin position="821"/>
        <end position="834"/>
    </location>
</feature>
<feature type="region of interest" description="Disordered" evidence="3">
    <location>
        <begin position="334"/>
        <end position="357"/>
    </location>
</feature>
<feature type="compositionally biased region" description="Polar residues" evidence="3">
    <location>
        <begin position="631"/>
        <end position="641"/>
    </location>
</feature>
<evidence type="ECO:0000256" key="3">
    <source>
        <dbReference type="SAM" id="MobiDB-lite"/>
    </source>
</evidence>
<reference evidence="5 6" key="2">
    <citation type="submission" date="2019-11" db="EMBL/GenBank/DDBJ databases">
        <authorList>
            <person name="Lu H."/>
        </authorList>
    </citation>
    <scope>NUCLEOTIDE SEQUENCE [LARGE SCALE GENOMIC DNA]</scope>
    <source>
        <strain evidence="5 6">FIM1</strain>
    </source>
</reference>
<feature type="compositionally biased region" description="Low complexity" evidence="3">
    <location>
        <begin position="1446"/>
        <end position="1464"/>
    </location>
</feature>
<gene>
    <name evidence="5" type="primary">MDS3</name>
    <name evidence="5" type="ORF">FIM1_1842</name>
</gene>
<dbReference type="EMBL" id="CP015056">
    <property type="protein sequence ID" value="QGN15155.1"/>
    <property type="molecule type" value="Genomic_DNA"/>
</dbReference>
<feature type="region of interest" description="Disordered" evidence="3">
    <location>
        <begin position="1205"/>
        <end position="1250"/>
    </location>
</feature>
<keyword evidence="6" id="KW-1185">Reference proteome</keyword>
<evidence type="ECO:0000256" key="2">
    <source>
        <dbReference type="ARBA" id="ARBA00022737"/>
    </source>
</evidence>
<feature type="region of interest" description="Disordered" evidence="3">
    <location>
        <begin position="615"/>
        <end position="658"/>
    </location>
</feature>
<reference evidence="5 6" key="1">
    <citation type="submission" date="2016-03" db="EMBL/GenBank/DDBJ databases">
        <title>How can Kluyveromyces marxianus grow so fast - potential evolutionary course in Saccharomyces Complex revealed by comparative genomics.</title>
        <authorList>
            <person name="Mo W."/>
            <person name="Lu W."/>
            <person name="Yang X."/>
            <person name="Qi J."/>
            <person name="Lv H."/>
        </authorList>
    </citation>
    <scope>NUCLEOTIDE SEQUENCE [LARGE SCALE GENOMIC DNA]</scope>
    <source>
        <strain evidence="5 6">FIM1</strain>
    </source>
</reference>
<feature type="region of interest" description="Disordered" evidence="3">
    <location>
        <begin position="1273"/>
        <end position="1302"/>
    </location>
</feature>
<dbReference type="SUPFAM" id="SSF117281">
    <property type="entry name" value="Kelch motif"/>
    <property type="match status" value="1"/>
</dbReference>
<feature type="region of interest" description="Disordered" evidence="3">
    <location>
        <begin position="1426"/>
        <end position="1467"/>
    </location>
</feature>
<feature type="compositionally biased region" description="Low complexity" evidence="3">
    <location>
        <begin position="748"/>
        <end position="760"/>
    </location>
</feature>
<protein>
    <submittedName>
        <fullName evidence="5">Negative regulator of sporulation MDS3</fullName>
    </submittedName>
</protein>
<evidence type="ECO:0000259" key="4">
    <source>
        <dbReference type="Pfam" id="PF24981"/>
    </source>
</evidence>
<feature type="compositionally biased region" description="Polar residues" evidence="3">
    <location>
        <begin position="340"/>
        <end position="357"/>
    </location>
</feature>
<feature type="region of interest" description="Disordered" evidence="3">
    <location>
        <begin position="120"/>
        <end position="162"/>
    </location>
</feature>
<dbReference type="Pfam" id="PF24981">
    <property type="entry name" value="Beta-prop_ATRN-LZTR1"/>
    <property type="match status" value="1"/>
</dbReference>
<name>A0ABX6ES44_KLUMA</name>
<feature type="region of interest" description="Disordered" evidence="3">
    <location>
        <begin position="736"/>
        <end position="834"/>
    </location>
</feature>
<evidence type="ECO:0000256" key="1">
    <source>
        <dbReference type="ARBA" id="ARBA00022441"/>
    </source>
</evidence>
<feature type="compositionally biased region" description="Low complexity" evidence="3">
    <location>
        <begin position="692"/>
        <end position="704"/>
    </location>
</feature>
<evidence type="ECO:0000313" key="6">
    <source>
        <dbReference type="Proteomes" id="UP000422736"/>
    </source>
</evidence>
<proteinExistence type="predicted"/>
<feature type="compositionally biased region" description="Polar residues" evidence="3">
    <location>
        <begin position="1229"/>
        <end position="1249"/>
    </location>
</feature>
<feature type="region of interest" description="Disordered" evidence="3">
    <location>
        <begin position="692"/>
        <end position="711"/>
    </location>
</feature>
<accession>A0ABX6ES44</accession>
<dbReference type="InterPro" id="IPR056737">
    <property type="entry name" value="Beta-prop_ATRN-MKLN-like"/>
</dbReference>
<feature type="compositionally biased region" description="Polar residues" evidence="3">
    <location>
        <begin position="1205"/>
        <end position="1221"/>
    </location>
</feature>
<dbReference type="PANTHER" id="PTHR43503:SF2">
    <property type="entry name" value="NEGATIVE REGULATOR OF SPORULATION MDS3-RELATED"/>
    <property type="match status" value="1"/>
</dbReference>
<dbReference type="InterPro" id="IPR015915">
    <property type="entry name" value="Kelch-typ_b-propeller"/>
</dbReference>
<organism evidence="5 6">
    <name type="scientific">Kluyveromyces marxianus</name>
    <name type="common">Yeast</name>
    <name type="synonym">Candida kefyr</name>
    <dbReference type="NCBI Taxonomy" id="4911"/>
    <lineage>
        <taxon>Eukaryota</taxon>
        <taxon>Fungi</taxon>
        <taxon>Dikarya</taxon>
        <taxon>Ascomycota</taxon>
        <taxon>Saccharomycotina</taxon>
        <taxon>Saccharomycetes</taxon>
        <taxon>Saccharomycetales</taxon>
        <taxon>Saccharomycetaceae</taxon>
        <taxon>Kluyveromyces</taxon>
    </lineage>
</organism>
<keyword evidence="1" id="KW-0880">Kelch repeat</keyword>
<dbReference type="Proteomes" id="UP000422736">
    <property type="component" value="Chromosome 3"/>
</dbReference>